<name>A0AA88ADV5_FICCA</name>
<evidence type="ECO:0000256" key="1">
    <source>
        <dbReference type="ARBA" id="ARBA00009995"/>
    </source>
</evidence>
<proteinExistence type="inferred from homology"/>
<evidence type="ECO:0000313" key="5">
    <source>
        <dbReference type="Proteomes" id="UP001187192"/>
    </source>
</evidence>
<organism evidence="4 5">
    <name type="scientific">Ficus carica</name>
    <name type="common">Common fig</name>
    <dbReference type="NCBI Taxonomy" id="3494"/>
    <lineage>
        <taxon>Eukaryota</taxon>
        <taxon>Viridiplantae</taxon>
        <taxon>Streptophyta</taxon>
        <taxon>Embryophyta</taxon>
        <taxon>Tracheophyta</taxon>
        <taxon>Spermatophyta</taxon>
        <taxon>Magnoliopsida</taxon>
        <taxon>eudicotyledons</taxon>
        <taxon>Gunneridae</taxon>
        <taxon>Pentapetalae</taxon>
        <taxon>rosids</taxon>
        <taxon>fabids</taxon>
        <taxon>Rosales</taxon>
        <taxon>Moraceae</taxon>
        <taxon>Ficeae</taxon>
        <taxon>Ficus</taxon>
    </lineage>
</organism>
<dbReference type="FunFam" id="3.40.50.2000:FF:000037">
    <property type="entry name" value="Glycosyltransferase"/>
    <property type="match status" value="1"/>
</dbReference>
<sequence length="178" mass="19976">MKLGEVKKTVSEEMQPPPGFPDHSIKLRLHVAEDINELRSKIFGINMYFFDRLSGLPFFTALRPPPGAETTEEALPEGFGERVGGRGVVHKGWIQHQLILEHKSVGCFVTHCGWGSLFKGLLNSKCELVMIPQVCDQIFNARLMADNLKVGVEEAKGEDRLFSRESVCDAIRTAMEEY</sequence>
<gene>
    <name evidence="4" type="ORF">TIFTF001_023042</name>
</gene>
<keyword evidence="5" id="KW-1185">Reference proteome</keyword>
<dbReference type="InterPro" id="IPR050481">
    <property type="entry name" value="UDP-glycosyltransf_plant"/>
</dbReference>
<keyword evidence="3" id="KW-0808">Transferase</keyword>
<comment type="similarity">
    <text evidence="1">Belongs to the UDP-glycosyltransferase family.</text>
</comment>
<keyword evidence="2" id="KW-0328">Glycosyltransferase</keyword>
<dbReference type="AlphaFoldDB" id="A0AA88ADV5"/>
<evidence type="ECO:0000256" key="3">
    <source>
        <dbReference type="ARBA" id="ARBA00022679"/>
    </source>
</evidence>
<reference evidence="4" key="1">
    <citation type="submission" date="2023-07" db="EMBL/GenBank/DDBJ databases">
        <title>draft genome sequence of fig (Ficus carica).</title>
        <authorList>
            <person name="Takahashi T."/>
            <person name="Nishimura K."/>
        </authorList>
    </citation>
    <scope>NUCLEOTIDE SEQUENCE</scope>
</reference>
<dbReference type="EMBL" id="BTGU01000048">
    <property type="protein sequence ID" value="GMN53909.1"/>
    <property type="molecule type" value="Genomic_DNA"/>
</dbReference>
<evidence type="ECO:0000256" key="2">
    <source>
        <dbReference type="ARBA" id="ARBA00022676"/>
    </source>
</evidence>
<dbReference type="Pfam" id="PF00201">
    <property type="entry name" value="UDPGT"/>
    <property type="match status" value="1"/>
</dbReference>
<dbReference type="InterPro" id="IPR002213">
    <property type="entry name" value="UDP_glucos_trans"/>
</dbReference>
<dbReference type="SUPFAM" id="SSF53756">
    <property type="entry name" value="UDP-Glycosyltransferase/glycogen phosphorylase"/>
    <property type="match status" value="1"/>
</dbReference>
<dbReference type="PANTHER" id="PTHR48049:SF34">
    <property type="entry name" value="UDP-GLYCOSYLTRANSFERASE 79B30-LIKE"/>
    <property type="match status" value="1"/>
</dbReference>
<accession>A0AA88ADV5</accession>
<comment type="caution">
    <text evidence="4">The sequence shown here is derived from an EMBL/GenBank/DDBJ whole genome shotgun (WGS) entry which is preliminary data.</text>
</comment>
<protein>
    <submittedName>
        <fullName evidence="4">Uncharacterized protein</fullName>
    </submittedName>
</protein>
<dbReference type="GO" id="GO:0035251">
    <property type="term" value="F:UDP-glucosyltransferase activity"/>
    <property type="evidence" value="ECO:0007669"/>
    <property type="project" value="InterPro"/>
</dbReference>
<dbReference type="PANTHER" id="PTHR48049">
    <property type="entry name" value="GLYCOSYLTRANSFERASE"/>
    <property type="match status" value="1"/>
</dbReference>
<evidence type="ECO:0000313" key="4">
    <source>
        <dbReference type="EMBL" id="GMN53909.1"/>
    </source>
</evidence>
<dbReference type="Gene3D" id="3.40.50.2000">
    <property type="entry name" value="Glycogen Phosphorylase B"/>
    <property type="match status" value="1"/>
</dbReference>
<dbReference type="Proteomes" id="UP001187192">
    <property type="component" value="Unassembled WGS sequence"/>
</dbReference>